<dbReference type="GeneID" id="37068462"/>
<feature type="compositionally biased region" description="Low complexity" evidence="1">
    <location>
        <begin position="46"/>
        <end position="57"/>
    </location>
</feature>
<evidence type="ECO:0008006" key="4">
    <source>
        <dbReference type="Google" id="ProtNLM"/>
    </source>
</evidence>
<keyword evidence="3" id="KW-1185">Reference proteome</keyword>
<accession>A0A317X029</accession>
<evidence type="ECO:0000313" key="3">
    <source>
        <dbReference type="Proteomes" id="UP000247233"/>
    </source>
</evidence>
<reference evidence="2 3" key="1">
    <citation type="submission" date="2016-12" db="EMBL/GenBank/DDBJ databases">
        <title>The genomes of Aspergillus section Nigri reveals drivers in fungal speciation.</title>
        <authorList>
            <consortium name="DOE Joint Genome Institute"/>
            <person name="Vesth T.C."/>
            <person name="Nybo J."/>
            <person name="Theobald S."/>
            <person name="Brandl J."/>
            <person name="Frisvad J.C."/>
            <person name="Nielsen K.F."/>
            <person name="Lyhne E.K."/>
            <person name="Kogle M.E."/>
            <person name="Kuo A."/>
            <person name="Riley R."/>
            <person name="Clum A."/>
            <person name="Nolan M."/>
            <person name="Lipzen A."/>
            <person name="Salamov A."/>
            <person name="Henrissat B."/>
            <person name="Wiebenga A."/>
            <person name="De Vries R.P."/>
            <person name="Grigoriev I.V."/>
            <person name="Mortensen U.H."/>
            <person name="Andersen M.R."/>
            <person name="Baker S.E."/>
        </authorList>
    </citation>
    <scope>NUCLEOTIDE SEQUENCE [LARGE SCALE GENOMIC DNA]</scope>
    <source>
        <strain evidence="2 3">CBS 117.55</strain>
    </source>
</reference>
<name>A0A317X029_9EURO</name>
<dbReference type="RefSeq" id="XP_025403733.1">
    <property type="nucleotide sequence ID" value="XM_025546225.1"/>
</dbReference>
<comment type="caution">
    <text evidence="2">The sequence shown here is derived from an EMBL/GenBank/DDBJ whole genome shotgun (WGS) entry which is preliminary data.</text>
</comment>
<dbReference type="STRING" id="1448321.A0A317X029"/>
<protein>
    <recommendedName>
        <fullName evidence="4">MFS general substrate transporter</fullName>
    </recommendedName>
</protein>
<evidence type="ECO:0000313" key="2">
    <source>
        <dbReference type="EMBL" id="PWY91994.1"/>
    </source>
</evidence>
<dbReference type="Proteomes" id="UP000247233">
    <property type="component" value="Unassembled WGS sequence"/>
</dbReference>
<gene>
    <name evidence="2" type="ORF">BO70DRAFT_391430</name>
</gene>
<proteinExistence type="predicted"/>
<sequence>MTADIEKATGTGVTRTSVDKTDSSSSGQSATEPEMEKEQDKQKQTAAAIAAAAGDAGPGRVLRARRRGLFGRFALTPEVTDPCSYGNTALAELAVDLHTTTTIANLSLAFYMLAMAFTPMWCPLRETQAADHLIVQLLLMG</sequence>
<dbReference type="VEuPathDB" id="FungiDB:BO70DRAFT_391430"/>
<feature type="compositionally biased region" description="Basic and acidic residues" evidence="1">
    <location>
        <begin position="34"/>
        <end position="43"/>
    </location>
</feature>
<evidence type="ECO:0000256" key="1">
    <source>
        <dbReference type="SAM" id="MobiDB-lite"/>
    </source>
</evidence>
<organism evidence="2 3">
    <name type="scientific">Aspergillus heteromorphus CBS 117.55</name>
    <dbReference type="NCBI Taxonomy" id="1448321"/>
    <lineage>
        <taxon>Eukaryota</taxon>
        <taxon>Fungi</taxon>
        <taxon>Dikarya</taxon>
        <taxon>Ascomycota</taxon>
        <taxon>Pezizomycotina</taxon>
        <taxon>Eurotiomycetes</taxon>
        <taxon>Eurotiomycetidae</taxon>
        <taxon>Eurotiales</taxon>
        <taxon>Aspergillaceae</taxon>
        <taxon>Aspergillus</taxon>
        <taxon>Aspergillus subgen. Circumdati</taxon>
    </lineage>
</organism>
<dbReference type="AlphaFoldDB" id="A0A317X029"/>
<feature type="region of interest" description="Disordered" evidence="1">
    <location>
        <begin position="1"/>
        <end position="57"/>
    </location>
</feature>
<dbReference type="EMBL" id="MSFL01000001">
    <property type="protein sequence ID" value="PWY91994.1"/>
    <property type="molecule type" value="Genomic_DNA"/>
</dbReference>